<dbReference type="SMART" id="SM00315">
    <property type="entry name" value="RGS"/>
    <property type="match status" value="1"/>
</dbReference>
<protein>
    <submittedName>
        <fullName evidence="2">RGS domain-containing protein</fullName>
    </submittedName>
</protein>
<dbReference type="EMBL" id="JAGPYM010000040">
    <property type="protein sequence ID" value="KAH6874294.1"/>
    <property type="molecule type" value="Genomic_DNA"/>
</dbReference>
<dbReference type="SUPFAM" id="SSF48097">
    <property type="entry name" value="Regulator of G-protein signaling, RGS"/>
    <property type="match status" value="1"/>
</dbReference>
<reference evidence="2 3" key="1">
    <citation type="journal article" date="2021" name="Nat. Commun.">
        <title>Genetic determinants of endophytism in the Arabidopsis root mycobiome.</title>
        <authorList>
            <person name="Mesny F."/>
            <person name="Miyauchi S."/>
            <person name="Thiergart T."/>
            <person name="Pickel B."/>
            <person name="Atanasova L."/>
            <person name="Karlsson M."/>
            <person name="Huettel B."/>
            <person name="Barry K.W."/>
            <person name="Haridas S."/>
            <person name="Chen C."/>
            <person name="Bauer D."/>
            <person name="Andreopoulos W."/>
            <person name="Pangilinan J."/>
            <person name="LaButti K."/>
            <person name="Riley R."/>
            <person name="Lipzen A."/>
            <person name="Clum A."/>
            <person name="Drula E."/>
            <person name="Henrissat B."/>
            <person name="Kohler A."/>
            <person name="Grigoriev I.V."/>
            <person name="Martin F.M."/>
            <person name="Hacquard S."/>
        </authorList>
    </citation>
    <scope>NUCLEOTIDE SEQUENCE [LARGE SCALE GENOMIC DNA]</scope>
    <source>
        <strain evidence="2 3">MPI-CAGE-CH-0241</strain>
    </source>
</reference>
<organism evidence="2 3">
    <name type="scientific">Thelonectria olida</name>
    <dbReference type="NCBI Taxonomy" id="1576542"/>
    <lineage>
        <taxon>Eukaryota</taxon>
        <taxon>Fungi</taxon>
        <taxon>Dikarya</taxon>
        <taxon>Ascomycota</taxon>
        <taxon>Pezizomycotina</taxon>
        <taxon>Sordariomycetes</taxon>
        <taxon>Hypocreomycetidae</taxon>
        <taxon>Hypocreales</taxon>
        <taxon>Nectriaceae</taxon>
        <taxon>Thelonectria</taxon>
    </lineage>
</organism>
<evidence type="ECO:0000313" key="2">
    <source>
        <dbReference type="EMBL" id="KAH6874294.1"/>
    </source>
</evidence>
<dbReference type="OrthoDB" id="10266999at2759"/>
<dbReference type="InterPro" id="IPR044926">
    <property type="entry name" value="RGS_subdomain_2"/>
</dbReference>
<dbReference type="Pfam" id="PF00615">
    <property type="entry name" value="RGS"/>
    <property type="match status" value="1"/>
</dbReference>
<comment type="caution">
    <text evidence="2">The sequence shown here is derived from an EMBL/GenBank/DDBJ whole genome shotgun (WGS) entry which is preliminary data.</text>
</comment>
<dbReference type="Gene3D" id="1.10.167.10">
    <property type="entry name" value="Regulator of G-protein Signalling 4, domain 2"/>
    <property type="match status" value="1"/>
</dbReference>
<sequence length="247" mass="28225">MANVISDLSPDPWRLNDFTAYLSRNHCLENLQFVQDASRYRACYVEIVGGNRISRVSLTCHFDYLQALWEDILGAYIFPNGHREVNLPSEVRDRLLKCRSSDFLPHPSELDDAVKVVYELIEDSILPGFLNSHVSLEQPGERERGDGRRIRGRLRRNISTSISECDHQIECLGGDGRGTLCARRHSLGGPSPSPRTHLLRRALEVFDHTVHRVRGKRWLKPLLEKDEATDVEIGTRDHQYVSAKSLE</sequence>
<dbReference type="CDD" id="cd07440">
    <property type="entry name" value="RGS"/>
    <property type="match status" value="1"/>
</dbReference>
<dbReference type="AlphaFoldDB" id="A0A9P8VVB2"/>
<dbReference type="PANTHER" id="PTHR10845:SF267">
    <property type="entry name" value="REGULATOR OF G PROTEIN SIGNALING DOMAIN PROTEIN (AFU_ORTHOLOGUE AFUA_6G06860)"/>
    <property type="match status" value="1"/>
</dbReference>
<dbReference type="InterPro" id="IPR036305">
    <property type="entry name" value="RGS_sf"/>
</dbReference>
<dbReference type="InterPro" id="IPR016137">
    <property type="entry name" value="RGS"/>
</dbReference>
<dbReference type="PROSITE" id="PS50132">
    <property type="entry name" value="RGS"/>
    <property type="match status" value="1"/>
</dbReference>
<evidence type="ECO:0000313" key="3">
    <source>
        <dbReference type="Proteomes" id="UP000777438"/>
    </source>
</evidence>
<proteinExistence type="predicted"/>
<gene>
    <name evidence="2" type="ORF">B0T10DRAFT_465801</name>
</gene>
<name>A0A9P8VVB2_9HYPO</name>
<dbReference type="PANTHER" id="PTHR10845">
    <property type="entry name" value="REGULATOR OF G PROTEIN SIGNALING"/>
    <property type="match status" value="1"/>
</dbReference>
<feature type="domain" description="RGS" evidence="1">
    <location>
        <begin position="18"/>
        <end position="132"/>
    </location>
</feature>
<dbReference type="Proteomes" id="UP000777438">
    <property type="component" value="Unassembled WGS sequence"/>
</dbReference>
<accession>A0A9P8VVB2</accession>
<evidence type="ECO:0000259" key="1">
    <source>
        <dbReference type="PROSITE" id="PS50132"/>
    </source>
</evidence>
<keyword evidence="3" id="KW-1185">Reference proteome</keyword>